<evidence type="ECO:0000313" key="2">
    <source>
        <dbReference type="Proteomes" id="UP000448292"/>
    </source>
</evidence>
<dbReference type="Proteomes" id="UP000448292">
    <property type="component" value="Unassembled WGS sequence"/>
</dbReference>
<comment type="caution">
    <text evidence="1">The sequence shown here is derived from an EMBL/GenBank/DDBJ whole genome shotgun (WGS) entry which is preliminary data.</text>
</comment>
<proteinExistence type="predicted"/>
<dbReference type="AlphaFoldDB" id="A0A7M3MIW9"/>
<dbReference type="OrthoDB" id="5458303at2"/>
<organism evidence="1 2">
    <name type="scientific">Oceanidesulfovibrio indonesiensis</name>
    <dbReference type="NCBI Taxonomy" id="54767"/>
    <lineage>
        <taxon>Bacteria</taxon>
        <taxon>Pseudomonadati</taxon>
        <taxon>Thermodesulfobacteriota</taxon>
        <taxon>Desulfovibrionia</taxon>
        <taxon>Desulfovibrionales</taxon>
        <taxon>Desulfovibrionaceae</taxon>
        <taxon>Oceanidesulfovibrio</taxon>
    </lineage>
</organism>
<dbReference type="RefSeq" id="WP_144301218.1">
    <property type="nucleotide sequence ID" value="NZ_QMIE01000001.1"/>
</dbReference>
<evidence type="ECO:0000313" key="1">
    <source>
        <dbReference type="EMBL" id="TVM19753.1"/>
    </source>
</evidence>
<reference evidence="1 2" key="1">
    <citation type="submission" date="2018-06" db="EMBL/GenBank/DDBJ databases">
        <title>Complete genome of Desulfovibrio indonesiensis P37SLT.</title>
        <authorList>
            <person name="Crispim J.S."/>
            <person name="Vidigal P.M.P."/>
            <person name="Silva L.C.F."/>
            <person name="Laguardia C.N."/>
            <person name="Araujo L.C."/>
            <person name="Dias R.S."/>
            <person name="Sousa M.P."/>
            <person name="Paula S.O."/>
            <person name="Silva C."/>
        </authorList>
    </citation>
    <scope>NUCLEOTIDE SEQUENCE [LARGE SCALE GENOMIC DNA]</scope>
    <source>
        <strain evidence="1 2">P37SLT</strain>
    </source>
</reference>
<sequence length="88" mass="9994">MNKHQFVKTDCDCQRRATRYVCKHCGTYEYKSSGEIRKLSLVQAECTHPEAPAIPAAEKFRSRMGGAVDCLAPDYDTYMKDRGQCSHC</sequence>
<gene>
    <name evidence="1" type="ORF">DPQ33_00510</name>
</gene>
<accession>A0A7M3MIW9</accession>
<dbReference type="EMBL" id="QMIE01000001">
    <property type="protein sequence ID" value="TVM19753.1"/>
    <property type="molecule type" value="Genomic_DNA"/>
</dbReference>
<keyword evidence="2" id="KW-1185">Reference proteome</keyword>
<name>A0A7M3MIW9_9BACT</name>
<protein>
    <submittedName>
        <fullName evidence="1">Uncharacterized protein</fullName>
    </submittedName>
</protein>